<keyword evidence="1" id="KW-0472">Membrane</keyword>
<evidence type="ECO:0000313" key="3">
    <source>
        <dbReference type="EMBL" id="KAJ3220776.1"/>
    </source>
</evidence>
<feature type="transmembrane region" description="Helical" evidence="1">
    <location>
        <begin position="682"/>
        <end position="699"/>
    </location>
</feature>
<organism evidence="3 4">
    <name type="scientific">Clydaea vesicula</name>
    <dbReference type="NCBI Taxonomy" id="447962"/>
    <lineage>
        <taxon>Eukaryota</taxon>
        <taxon>Fungi</taxon>
        <taxon>Fungi incertae sedis</taxon>
        <taxon>Chytridiomycota</taxon>
        <taxon>Chytridiomycota incertae sedis</taxon>
        <taxon>Chytridiomycetes</taxon>
        <taxon>Lobulomycetales</taxon>
        <taxon>Lobulomycetaceae</taxon>
        <taxon>Clydaea</taxon>
    </lineage>
</organism>
<dbReference type="Proteomes" id="UP001211065">
    <property type="component" value="Unassembled WGS sequence"/>
</dbReference>
<proteinExistence type="predicted"/>
<gene>
    <name evidence="3" type="ORF">HK099_004019</name>
</gene>
<dbReference type="PANTHER" id="PTHR23028">
    <property type="entry name" value="ACETYLTRANSFERASE"/>
    <property type="match status" value="1"/>
</dbReference>
<name>A0AAD5XZW3_9FUNG</name>
<protein>
    <recommendedName>
        <fullName evidence="2">Acyltransferase 3 domain-containing protein</fullName>
    </recommendedName>
</protein>
<dbReference type="Pfam" id="PF01757">
    <property type="entry name" value="Acyl_transf_3"/>
    <property type="match status" value="2"/>
</dbReference>
<dbReference type="PANTHER" id="PTHR23028:SF134">
    <property type="entry name" value="PUTATIVE (AFU_ORTHOLOGUE AFUA_4G08520)-RELATED"/>
    <property type="match status" value="1"/>
</dbReference>
<dbReference type="InterPro" id="IPR002656">
    <property type="entry name" value="Acyl_transf_3_dom"/>
</dbReference>
<accession>A0AAD5XZW3</accession>
<feature type="transmembrane region" description="Helical" evidence="1">
    <location>
        <begin position="209"/>
        <end position="239"/>
    </location>
</feature>
<sequence>MKFLFKEKEETKALLTDKDKVKIELIEDVTTKPTPSPRFHYFDGLRGWASLQVYASHNYAQSFPGNLTYSETLFKNILLGKRFHIPFFFVLSGRLIALSLLKRPTLPNFTSTCFRRVVRLGFPLYGGFFLYWLFGAVGFYKEYVLSPELKSSKIASLNHFKFNPWNGGGEWSTFSRTFFGTSQLFQFHNVSYPMQGVIWTLYVEFFNSYFIYLVAILASQCTGWGKIIIYSIVQFYTLFSFSVEPHSPEGNVGYFVGGLIIAELANAGFYKWVNKQRFWWIIHLALFFLPICSILPNQADYWENIINNHIYKSILMTKGKTVIKNNWLNDRKVWFRVDLFRYLMGTSVVTLLELNSFVKGFFSTKIMNWLGMASYGLYLLHPIWTSIMYGRLIPFVDCFFHSWSKLTQAGVLWVANLITMIPVLILFYHVFDNGSIFLGNLLYSVFTEAMYLYIRNLISCCFASKKKGGENKEALLYDNDDDKNLKKDITTTKLSSSPRFHFFDGLRGWASLQVYAAHNFNQTFVKLNGGSFLVRLFKNILIGKRYHVPYFFVLSGRLIALSLLKRPTLPNFTSTCVRRVLRLGFPLFGGFFIFWMYGVLGFYKINELSPELKKHSQLTYLNHFKENPWVTHTEWHNLSRVFYGTTQLPHTPDGNVAYFVGGLIIAELANAGFYKWVNSSRWWWIAHALLLFLPICSVIPEVQPIVEDYVNNGIYRQIIMTKGSEIIKNNWVKDRQIFGWYFPNNASRVKFTNPWIFQYEGHAMARNGQLWLVSDSP</sequence>
<feature type="transmembrane region" description="Helical" evidence="1">
    <location>
        <begin position="251"/>
        <end position="272"/>
    </location>
</feature>
<keyword evidence="1" id="KW-1133">Transmembrane helix</keyword>
<reference evidence="3" key="1">
    <citation type="submission" date="2020-05" db="EMBL/GenBank/DDBJ databases">
        <title>Phylogenomic resolution of chytrid fungi.</title>
        <authorList>
            <person name="Stajich J.E."/>
            <person name="Amses K."/>
            <person name="Simmons R."/>
            <person name="Seto K."/>
            <person name="Myers J."/>
            <person name="Bonds A."/>
            <person name="Quandt C.A."/>
            <person name="Barry K."/>
            <person name="Liu P."/>
            <person name="Grigoriev I."/>
            <person name="Longcore J.E."/>
            <person name="James T.Y."/>
        </authorList>
    </citation>
    <scope>NUCLEOTIDE SEQUENCE</scope>
    <source>
        <strain evidence="3">JEL0476</strain>
    </source>
</reference>
<dbReference type="EMBL" id="JADGJW010000274">
    <property type="protein sequence ID" value="KAJ3220776.1"/>
    <property type="molecule type" value="Genomic_DNA"/>
</dbReference>
<feature type="transmembrane region" description="Helical" evidence="1">
    <location>
        <begin position="278"/>
        <end position="296"/>
    </location>
</feature>
<evidence type="ECO:0000313" key="4">
    <source>
        <dbReference type="Proteomes" id="UP001211065"/>
    </source>
</evidence>
<comment type="caution">
    <text evidence="3">The sequence shown here is derived from an EMBL/GenBank/DDBJ whole genome shotgun (WGS) entry which is preliminary data.</text>
</comment>
<evidence type="ECO:0000259" key="2">
    <source>
        <dbReference type="Pfam" id="PF01757"/>
    </source>
</evidence>
<feature type="transmembrane region" description="Helical" evidence="1">
    <location>
        <begin position="83"/>
        <end position="101"/>
    </location>
</feature>
<feature type="transmembrane region" description="Helical" evidence="1">
    <location>
        <begin position="122"/>
        <end position="140"/>
    </location>
</feature>
<dbReference type="GO" id="GO:0016747">
    <property type="term" value="F:acyltransferase activity, transferring groups other than amino-acyl groups"/>
    <property type="evidence" value="ECO:0007669"/>
    <property type="project" value="InterPro"/>
</dbReference>
<feature type="transmembrane region" description="Helical" evidence="1">
    <location>
        <begin position="437"/>
        <end position="458"/>
    </location>
</feature>
<dbReference type="InterPro" id="IPR050879">
    <property type="entry name" value="Acyltransferase_3"/>
</dbReference>
<keyword evidence="1" id="KW-0812">Transmembrane</keyword>
<feature type="domain" description="Acyltransferase 3" evidence="2">
    <location>
        <begin position="501"/>
        <end position="693"/>
    </location>
</feature>
<feature type="domain" description="Acyltransferase 3" evidence="2">
    <location>
        <begin position="40"/>
        <end position="426"/>
    </location>
</feature>
<keyword evidence="4" id="KW-1185">Reference proteome</keyword>
<evidence type="ECO:0000256" key="1">
    <source>
        <dbReference type="SAM" id="Phobius"/>
    </source>
</evidence>
<feature type="transmembrane region" description="Helical" evidence="1">
    <location>
        <begin position="412"/>
        <end position="431"/>
    </location>
</feature>
<dbReference type="AlphaFoldDB" id="A0AAD5XZW3"/>
<feature type="transmembrane region" description="Helical" evidence="1">
    <location>
        <begin position="584"/>
        <end position="603"/>
    </location>
</feature>
<feature type="transmembrane region" description="Helical" evidence="1">
    <location>
        <begin position="656"/>
        <end position="676"/>
    </location>
</feature>